<gene>
    <name evidence="2" type="ORF">Poli38472_004911</name>
</gene>
<organism evidence="2 3">
    <name type="scientific">Pythium oligandrum</name>
    <name type="common">Mycoparasitic fungus</name>
    <dbReference type="NCBI Taxonomy" id="41045"/>
    <lineage>
        <taxon>Eukaryota</taxon>
        <taxon>Sar</taxon>
        <taxon>Stramenopiles</taxon>
        <taxon>Oomycota</taxon>
        <taxon>Peronosporomycetes</taxon>
        <taxon>Pythiales</taxon>
        <taxon>Pythiaceae</taxon>
        <taxon>Pythium</taxon>
    </lineage>
</organism>
<proteinExistence type="predicted"/>
<dbReference type="OrthoDB" id="64619at2759"/>
<comment type="caution">
    <text evidence="2">The sequence shown here is derived from an EMBL/GenBank/DDBJ whole genome shotgun (WGS) entry which is preliminary data.</text>
</comment>
<name>A0A8K1CAY6_PYTOL</name>
<evidence type="ECO:0000313" key="3">
    <source>
        <dbReference type="Proteomes" id="UP000794436"/>
    </source>
</evidence>
<keyword evidence="3" id="KW-1185">Reference proteome</keyword>
<sequence>MNWLELGRDEDAAATIDAALAMIDAMGDSVEDAPASMGSGSPGVDENATTTEDSDDAPAPDSTVSFKPSGKPKRSVNKSRNRQKEEMEYLRGRVREMEATLVTLKKRRRVTQGPSSVTTVSSVWKDMMEQHKQQRQFVELENAKLRSMLKAQVKVGKDLMRLLQNSEHDTHYLQAPAVVPRPMIMNDDQLIARLEELYTQSDSVFASSLFDKPGKTTFRDMQMFEEDPETTFIHSVFMWTLPFSTRRVSDAMWQALIGLMKKKDSGYRLDTTNDTAFSVFRSPFQIVKVMSGEVFGKTGVRRFPMGDLGSSTTFALNVSAEVIKMVPLTTDEVHFQEDSWVRIISAPHDDIEVSGLELTQIQFCRQTHLRVRSDRISSGRLKIGMLTDFVLAQIEREYAWLQEAIESLLLTSRPSLTN</sequence>
<dbReference type="EMBL" id="SPLM01000109">
    <property type="protein sequence ID" value="TMW59842.1"/>
    <property type="molecule type" value="Genomic_DNA"/>
</dbReference>
<accession>A0A8K1CAY6</accession>
<evidence type="ECO:0000313" key="2">
    <source>
        <dbReference type="EMBL" id="TMW59842.1"/>
    </source>
</evidence>
<protein>
    <submittedName>
        <fullName evidence="2">Uncharacterized protein</fullName>
    </submittedName>
</protein>
<dbReference type="AlphaFoldDB" id="A0A8K1CAY6"/>
<reference evidence="2" key="1">
    <citation type="submission" date="2019-03" db="EMBL/GenBank/DDBJ databases">
        <title>Long read genome sequence of the mycoparasitic Pythium oligandrum ATCC 38472 isolated from sugarbeet rhizosphere.</title>
        <authorList>
            <person name="Gaulin E."/>
        </authorList>
    </citation>
    <scope>NUCLEOTIDE SEQUENCE</scope>
    <source>
        <strain evidence="2">ATCC 38472_TT</strain>
    </source>
</reference>
<dbReference type="Proteomes" id="UP000794436">
    <property type="component" value="Unassembled WGS sequence"/>
</dbReference>
<feature type="region of interest" description="Disordered" evidence="1">
    <location>
        <begin position="30"/>
        <end position="89"/>
    </location>
</feature>
<evidence type="ECO:0000256" key="1">
    <source>
        <dbReference type="SAM" id="MobiDB-lite"/>
    </source>
</evidence>
<feature type="compositionally biased region" description="Basic residues" evidence="1">
    <location>
        <begin position="70"/>
        <end position="81"/>
    </location>
</feature>